<dbReference type="EMBL" id="JARK01001371">
    <property type="protein sequence ID" value="EYC16054.1"/>
    <property type="molecule type" value="Genomic_DNA"/>
</dbReference>
<proteinExistence type="predicted"/>
<keyword evidence="2" id="KW-1185">Reference proteome</keyword>
<gene>
    <name evidence="1" type="primary">Acey_s0035.g3119</name>
    <name evidence="1" type="ORF">Y032_0035g3119</name>
</gene>
<protein>
    <submittedName>
        <fullName evidence="1">Uncharacterized protein</fullName>
    </submittedName>
</protein>
<reference evidence="2" key="1">
    <citation type="journal article" date="2015" name="Nat. Genet.">
        <title>The genome and transcriptome of the zoonotic hookworm Ancylostoma ceylanicum identify infection-specific gene families.</title>
        <authorList>
            <person name="Schwarz E.M."/>
            <person name="Hu Y."/>
            <person name="Antoshechkin I."/>
            <person name="Miller M.M."/>
            <person name="Sternberg P.W."/>
            <person name="Aroian R.V."/>
        </authorList>
    </citation>
    <scope>NUCLEOTIDE SEQUENCE</scope>
    <source>
        <strain evidence="2">HY135</strain>
    </source>
</reference>
<accession>A0A016UL14</accession>
<comment type="caution">
    <text evidence="1">The sequence shown here is derived from an EMBL/GenBank/DDBJ whole genome shotgun (WGS) entry which is preliminary data.</text>
</comment>
<name>A0A016UL14_9BILA</name>
<dbReference type="Proteomes" id="UP000024635">
    <property type="component" value="Unassembled WGS sequence"/>
</dbReference>
<dbReference type="AlphaFoldDB" id="A0A016UL14"/>
<evidence type="ECO:0000313" key="2">
    <source>
        <dbReference type="Proteomes" id="UP000024635"/>
    </source>
</evidence>
<sequence length="99" mass="11139">MRETGACSTTMNAVFLLPRKSFGDNNVSNTVTRRKEQLKSTLQCNQFVLRHLLMGTFAHTKKAHENRCPDLTYITEITQGKRVDTTEIHSPLILASTSS</sequence>
<evidence type="ECO:0000313" key="1">
    <source>
        <dbReference type="EMBL" id="EYC16054.1"/>
    </source>
</evidence>
<organism evidence="1 2">
    <name type="scientific">Ancylostoma ceylanicum</name>
    <dbReference type="NCBI Taxonomy" id="53326"/>
    <lineage>
        <taxon>Eukaryota</taxon>
        <taxon>Metazoa</taxon>
        <taxon>Ecdysozoa</taxon>
        <taxon>Nematoda</taxon>
        <taxon>Chromadorea</taxon>
        <taxon>Rhabditida</taxon>
        <taxon>Rhabditina</taxon>
        <taxon>Rhabditomorpha</taxon>
        <taxon>Strongyloidea</taxon>
        <taxon>Ancylostomatidae</taxon>
        <taxon>Ancylostomatinae</taxon>
        <taxon>Ancylostoma</taxon>
    </lineage>
</organism>